<dbReference type="RefSeq" id="XP_007388814.1">
    <property type="nucleotide sequence ID" value="XM_007388752.1"/>
</dbReference>
<evidence type="ECO:0000256" key="12">
    <source>
        <dbReference type="ARBA" id="ARBA00060084"/>
    </source>
</evidence>
<keyword evidence="4" id="KW-0436">Ligase</keyword>
<dbReference type="GO" id="GO:0005524">
    <property type="term" value="F:ATP binding"/>
    <property type="evidence" value="ECO:0007669"/>
    <property type="project" value="UniProtKB-KW"/>
</dbReference>
<keyword evidence="9" id="KW-1133">Transmembrane helix</keyword>
<dbReference type="PANTHER" id="PTHR43267:SF2">
    <property type="entry name" value="TRNA THREONYLCARBAMOYLADENOSINE DEHYDRATASE 1-RELATED"/>
    <property type="match status" value="1"/>
</dbReference>
<dbReference type="PANTHER" id="PTHR43267">
    <property type="entry name" value="TRNA THREONYLCARBAMOYLADENOSINE DEHYDRATASE"/>
    <property type="match status" value="1"/>
</dbReference>
<keyword evidence="5" id="KW-0812">Transmembrane</keyword>
<dbReference type="AlphaFoldDB" id="R7S0W3"/>
<dbReference type="CDD" id="cd00755">
    <property type="entry name" value="YgdL_like"/>
    <property type="match status" value="1"/>
</dbReference>
<keyword evidence="11" id="KW-0472">Membrane</keyword>
<proteinExistence type="inferred from homology"/>
<evidence type="ECO:0000256" key="7">
    <source>
        <dbReference type="ARBA" id="ARBA00022787"/>
    </source>
</evidence>
<reference evidence="16" key="1">
    <citation type="journal article" date="2012" name="Science">
        <title>The Paleozoic origin of enzymatic lignin decomposition reconstructed from 31 fungal genomes.</title>
        <authorList>
            <person name="Floudas D."/>
            <person name="Binder M."/>
            <person name="Riley R."/>
            <person name="Barry K."/>
            <person name="Blanchette R.A."/>
            <person name="Henrissat B."/>
            <person name="Martinez A.T."/>
            <person name="Otillar R."/>
            <person name="Spatafora J.W."/>
            <person name="Yadav J.S."/>
            <person name="Aerts A."/>
            <person name="Benoit I."/>
            <person name="Boyd A."/>
            <person name="Carlson A."/>
            <person name="Copeland A."/>
            <person name="Coutinho P.M."/>
            <person name="de Vries R.P."/>
            <person name="Ferreira P."/>
            <person name="Findley K."/>
            <person name="Foster B."/>
            <person name="Gaskell J."/>
            <person name="Glotzer D."/>
            <person name="Gorecki P."/>
            <person name="Heitman J."/>
            <person name="Hesse C."/>
            <person name="Hori C."/>
            <person name="Igarashi K."/>
            <person name="Jurgens J.A."/>
            <person name="Kallen N."/>
            <person name="Kersten P."/>
            <person name="Kohler A."/>
            <person name="Kuees U."/>
            <person name="Kumar T.K.A."/>
            <person name="Kuo A."/>
            <person name="LaButti K."/>
            <person name="Larrondo L.F."/>
            <person name="Lindquist E."/>
            <person name="Ling A."/>
            <person name="Lombard V."/>
            <person name="Lucas S."/>
            <person name="Lundell T."/>
            <person name="Martin R."/>
            <person name="McLaughlin D.J."/>
            <person name="Morgenstern I."/>
            <person name="Morin E."/>
            <person name="Murat C."/>
            <person name="Nagy L.G."/>
            <person name="Nolan M."/>
            <person name="Ohm R.A."/>
            <person name="Patyshakuliyeva A."/>
            <person name="Rokas A."/>
            <person name="Ruiz-Duenas F.J."/>
            <person name="Sabat G."/>
            <person name="Salamov A."/>
            <person name="Samejima M."/>
            <person name="Schmutz J."/>
            <person name="Slot J.C."/>
            <person name="St John F."/>
            <person name="Stenlid J."/>
            <person name="Sun H."/>
            <person name="Sun S."/>
            <person name="Syed K."/>
            <person name="Tsang A."/>
            <person name="Wiebenga A."/>
            <person name="Young D."/>
            <person name="Pisabarro A."/>
            <person name="Eastwood D.C."/>
            <person name="Martin F."/>
            <person name="Cullen D."/>
            <person name="Grigoriev I.V."/>
            <person name="Hibbett D.S."/>
        </authorList>
    </citation>
    <scope>NUCLEOTIDE SEQUENCE [LARGE SCALE GENOMIC DNA]</scope>
    <source>
        <strain evidence="16">HHB-11173 SS5</strain>
    </source>
</reference>
<dbReference type="KEGG" id="psq:PUNSTDRAFT_116743"/>
<evidence type="ECO:0000256" key="11">
    <source>
        <dbReference type="ARBA" id="ARBA00023136"/>
    </source>
</evidence>
<name>R7S0W3_PUNST</name>
<dbReference type="OrthoDB" id="10265862at2759"/>
<feature type="region of interest" description="Disordered" evidence="13">
    <location>
        <begin position="454"/>
        <end position="483"/>
    </location>
</feature>
<evidence type="ECO:0000256" key="4">
    <source>
        <dbReference type="ARBA" id="ARBA00022598"/>
    </source>
</evidence>
<dbReference type="HOGENOM" id="CLU_013325_9_3_1"/>
<keyword evidence="8" id="KW-0067">ATP-binding</keyword>
<evidence type="ECO:0000256" key="9">
    <source>
        <dbReference type="ARBA" id="ARBA00022989"/>
    </source>
</evidence>
<keyword evidence="16" id="KW-1185">Reference proteome</keyword>
<feature type="region of interest" description="Disordered" evidence="13">
    <location>
        <begin position="43"/>
        <end position="91"/>
    </location>
</feature>
<dbReference type="GO" id="GO:0008641">
    <property type="term" value="F:ubiquitin-like modifier activating enzyme activity"/>
    <property type="evidence" value="ECO:0007669"/>
    <property type="project" value="InterPro"/>
</dbReference>
<keyword evidence="6" id="KW-0547">Nucleotide-binding</keyword>
<dbReference type="Proteomes" id="UP000054196">
    <property type="component" value="Unassembled WGS sequence"/>
</dbReference>
<evidence type="ECO:0000256" key="5">
    <source>
        <dbReference type="ARBA" id="ARBA00022692"/>
    </source>
</evidence>
<gene>
    <name evidence="15" type="ORF">PUNSTDRAFT_116743</name>
</gene>
<organism evidence="15 16">
    <name type="scientific">Punctularia strigosozonata (strain HHB-11173)</name>
    <name type="common">White-rot fungus</name>
    <dbReference type="NCBI Taxonomy" id="741275"/>
    <lineage>
        <taxon>Eukaryota</taxon>
        <taxon>Fungi</taxon>
        <taxon>Dikarya</taxon>
        <taxon>Basidiomycota</taxon>
        <taxon>Agaricomycotina</taxon>
        <taxon>Agaricomycetes</taxon>
        <taxon>Corticiales</taxon>
        <taxon>Punctulariaceae</taxon>
        <taxon>Punctularia</taxon>
    </lineage>
</organism>
<evidence type="ECO:0000256" key="1">
    <source>
        <dbReference type="ARBA" id="ARBA00004225"/>
    </source>
</evidence>
<evidence type="ECO:0000256" key="2">
    <source>
        <dbReference type="ARBA" id="ARBA00004294"/>
    </source>
</evidence>
<dbReference type="GO" id="GO:0005741">
    <property type="term" value="C:mitochondrial outer membrane"/>
    <property type="evidence" value="ECO:0007669"/>
    <property type="project" value="UniProtKB-SubCell"/>
</dbReference>
<evidence type="ECO:0000259" key="14">
    <source>
        <dbReference type="Pfam" id="PF00899"/>
    </source>
</evidence>
<dbReference type="InterPro" id="IPR045886">
    <property type="entry name" value="ThiF/MoeB/HesA"/>
</dbReference>
<evidence type="ECO:0000256" key="10">
    <source>
        <dbReference type="ARBA" id="ARBA00023128"/>
    </source>
</evidence>
<dbReference type="Pfam" id="PF00899">
    <property type="entry name" value="ThiF"/>
    <property type="match status" value="1"/>
</dbReference>
<evidence type="ECO:0000256" key="6">
    <source>
        <dbReference type="ARBA" id="ARBA00022741"/>
    </source>
</evidence>
<feature type="compositionally biased region" description="Basic and acidic residues" evidence="13">
    <location>
        <begin position="547"/>
        <end position="561"/>
    </location>
</feature>
<dbReference type="OMA" id="ALVMTRW"/>
<feature type="domain" description="THIF-type NAD/FAD binding fold" evidence="14">
    <location>
        <begin position="105"/>
        <end position="362"/>
    </location>
</feature>
<protein>
    <recommendedName>
        <fullName evidence="14">THIF-type NAD/FAD binding fold domain-containing protein</fullName>
    </recommendedName>
</protein>
<dbReference type="eggNOG" id="KOG2018">
    <property type="taxonomic scope" value="Eukaryota"/>
</dbReference>
<dbReference type="SUPFAM" id="SSF69572">
    <property type="entry name" value="Activating enzymes of the ubiquitin-like proteins"/>
    <property type="match status" value="1"/>
</dbReference>
<keyword evidence="7" id="KW-1000">Mitochondrion outer membrane</keyword>
<dbReference type="GO" id="GO:0061504">
    <property type="term" value="P:cyclic threonylcarbamoyladenosine biosynthetic process"/>
    <property type="evidence" value="ECO:0007669"/>
    <property type="project" value="TreeGrafter"/>
</dbReference>
<evidence type="ECO:0000256" key="8">
    <source>
        <dbReference type="ARBA" id="ARBA00022840"/>
    </source>
</evidence>
<dbReference type="GO" id="GO:0061503">
    <property type="term" value="F:tRNA threonylcarbamoyladenosine dehydratase"/>
    <property type="evidence" value="ECO:0007669"/>
    <property type="project" value="TreeGrafter"/>
</dbReference>
<dbReference type="EMBL" id="JH687557">
    <property type="protein sequence ID" value="EIN04025.1"/>
    <property type="molecule type" value="Genomic_DNA"/>
</dbReference>
<comment type="similarity">
    <text evidence="3">Belongs to the HesA/MoeB/ThiF family.</text>
</comment>
<comment type="subcellular location">
    <subcellularLocation>
        <location evidence="1">Mitochondrion membrane</location>
        <topology evidence="1">Multi-pass membrane protein</topology>
    </subcellularLocation>
    <subcellularLocation>
        <location evidence="2">Mitochondrion outer membrane</location>
    </subcellularLocation>
</comment>
<evidence type="ECO:0000313" key="16">
    <source>
        <dbReference type="Proteomes" id="UP000054196"/>
    </source>
</evidence>
<sequence>MPDPELFKSHRAQLVYAALAASAATASAITAYNAYTKSKRRQELAEEVARSISQRPPRPVPDDYGYDPAQADSRKERVVEGPGGGGRTPDEAFSYSEELIREQLARNYAFFGEEAMGKVREGSVVVVGCGGVGSWAAVMLARSGVSKIRLVDFDYVTLSSLNRHATASLKDVGTPKVECVARALDSFARWIHVEPCVDIWRKEDGARLLDGADWVIDAIDNISTKVDLLHYCHEHGIKVFSSMGAGAKSDPTRVQIADISNTHYDPLARSVRRRLKLLGVTQDIPVVYSTEVPGDVKLLPLPEEEFQKGNVKELGVFDDFRVRILPVYGPLPAIFGLHIASYIVCALAGKPILNPLPILNRRKLYEKLFRDLCTRESRIQGQVIQRLPIDEDDVSLVFEDLHVGRSVIPPHLVANRPTLVRWDPEKPVSLENIVVMDFPDAERHTVECFGVTKQTKASGKTVPSSSSSTASGTVPRTSSPEPLLDASVSSIATEVAPPSHLEISPPAHEQRSRESSLSMSSASVEFVTPKEEFVTPSEEIAEEPQDVSDRLEVRYHSRAEEDAGAEAGDGEGAKSTRKRPVEVWGEEVEKLVQARAREIEKYRQWVLSV</sequence>
<keyword evidence="10" id="KW-0496">Mitochondrion</keyword>
<evidence type="ECO:0000256" key="3">
    <source>
        <dbReference type="ARBA" id="ARBA00009919"/>
    </source>
</evidence>
<dbReference type="FunFam" id="3.40.50.720:FF:000125">
    <property type="entry name" value="tRNA threonylcarbamoyladenosine dehydratase 2-like"/>
    <property type="match status" value="1"/>
</dbReference>
<dbReference type="InterPro" id="IPR035985">
    <property type="entry name" value="Ubiquitin-activating_enz"/>
</dbReference>
<evidence type="ECO:0000256" key="13">
    <source>
        <dbReference type="SAM" id="MobiDB-lite"/>
    </source>
</evidence>
<comment type="function">
    <text evidence="12">Catalyzes the ATP-dependent dehydration of threonylcarbamoyladenosine at position 37 (t(6)A37) to form cyclic t(6)A37 (ct(6)A37) in tRNAs that read codons beginning with adenine.</text>
</comment>
<accession>R7S0W3</accession>
<evidence type="ECO:0000313" key="15">
    <source>
        <dbReference type="EMBL" id="EIN04025.1"/>
    </source>
</evidence>
<dbReference type="InterPro" id="IPR000594">
    <property type="entry name" value="ThiF_NAD_FAD-bd"/>
</dbReference>
<dbReference type="Gene3D" id="3.40.50.720">
    <property type="entry name" value="NAD(P)-binding Rossmann-like Domain"/>
    <property type="match status" value="1"/>
</dbReference>
<feature type="compositionally biased region" description="Low complexity" evidence="13">
    <location>
        <begin position="456"/>
        <end position="475"/>
    </location>
</feature>
<dbReference type="GeneID" id="18876837"/>
<feature type="region of interest" description="Disordered" evidence="13">
    <location>
        <begin position="495"/>
        <end position="580"/>
    </location>
</feature>